<dbReference type="SUPFAM" id="SSF51445">
    <property type="entry name" value="(Trans)glycosidases"/>
    <property type="match status" value="1"/>
</dbReference>
<feature type="region of interest" description="Disordered" evidence="8">
    <location>
        <begin position="24"/>
        <end position="81"/>
    </location>
</feature>
<evidence type="ECO:0000256" key="1">
    <source>
        <dbReference type="ARBA" id="ARBA00005641"/>
    </source>
</evidence>
<evidence type="ECO:0000256" key="9">
    <source>
        <dbReference type="SAM" id="Phobius"/>
    </source>
</evidence>
<keyword evidence="11" id="KW-1185">Reference proteome</keyword>
<dbReference type="GO" id="GO:0009251">
    <property type="term" value="P:glucan catabolic process"/>
    <property type="evidence" value="ECO:0007669"/>
    <property type="project" value="TreeGrafter"/>
</dbReference>
<dbReference type="AlphaFoldDB" id="A0A8H6W5E6"/>
<keyword evidence="2 10" id="KW-0378">Hydrolase</keyword>
<dbReference type="PANTHER" id="PTHR31297">
    <property type="entry name" value="GLUCAN ENDO-1,6-BETA-GLUCOSIDASE B"/>
    <property type="match status" value="1"/>
</dbReference>
<protein>
    <recommendedName>
        <fullName evidence="7">glucan 1,3-beta-glucosidase</fullName>
        <ecNumber evidence="7">3.2.1.58</ecNumber>
    </recommendedName>
</protein>
<evidence type="ECO:0000313" key="11">
    <source>
        <dbReference type="Proteomes" id="UP000636479"/>
    </source>
</evidence>
<comment type="catalytic activity">
    <reaction evidence="6">
        <text>Successive hydrolysis of beta-D-glucose units from the non-reducing ends of (1-&gt;3)-beta-D-glucans, releasing alpha-glucose.</text>
        <dbReference type="EC" id="3.2.1.58"/>
    </reaction>
</comment>
<dbReference type="GO" id="GO:0009986">
    <property type="term" value="C:cell surface"/>
    <property type="evidence" value="ECO:0007669"/>
    <property type="project" value="TreeGrafter"/>
</dbReference>
<sequence>MSVQKREDYAETYVDHYTQPLTAHIPVSPLSPHFAPYLDSPLPSQQSFRDEDYAYPPPPSPSLSNSPYTLSPPPSPGRPVGKERVAYAASQGGYGYGGPTAHRRSMMMPSVNQQQQGRRRKRLIMAGGLLFLMTAVVLVVVIISRRRSGGSNASATSASSSDSDNRKPSSKSLVTTGGDQSVVVNDFGDTFVYTNSFGGYWLADPENPTYGGRANSWTPLLNETWTWGVNRANGVNLGGWFQLEPFISPALFQPYPSAGDEWTLSQHLLADGKLESTLETHYATFITEQDLAQIAGAGLNWIRVPIPFWAVGTWSDVGTDAFGTGANGGTVAEPFLNAVCWKYFVRMLGWARKYGLRVNIDLHSLPGSQNGYNHSGKMGQINFLNGPMGMANAQRALDCIRVITEFIAQEQYQDVVQIFGVVNEALMSTIGREQLGAFYIHTHDMIRGITGIGKGPYISLHDGFVGLESWAGFATGSDRIILDTHPYFSFSGNPNNAPIATSENPLDPAAGGTWPNQACSGWGGGMNSSRGAFGVTLAGEFSNGFNDCGLFLKGVNGSTSYGGDCNYWQDASQWNTSVKAGLQAFALGQMDALQDWFFWTWKIGAAQNGVVSSPLWSYKAGLEGGWMPADPRVAVGKCIQVGATPQSWAGTFSSWQTGGAGAGNIQSRMQWPPATLSNQKGNILLTYTPTAAITSLMYVMPTVTPTGSASASVASMPSASMGSGWANLADTTLAAAPIAGCTYPNAWNAIGLPAPTVAC</sequence>
<dbReference type="InterPro" id="IPR017853">
    <property type="entry name" value="GH"/>
</dbReference>
<name>A0A8H6W5E6_9AGAR</name>
<dbReference type="EC" id="3.2.1.58" evidence="7"/>
<evidence type="ECO:0000256" key="4">
    <source>
        <dbReference type="ARBA" id="ARBA00023295"/>
    </source>
</evidence>
<comment type="similarity">
    <text evidence="1">Belongs to the glycosyl hydrolase 5 (cellulase A) family.</text>
</comment>
<accession>A0A8H6W5E6</accession>
<dbReference type="GeneID" id="59343692"/>
<evidence type="ECO:0000256" key="7">
    <source>
        <dbReference type="ARBA" id="ARBA00038929"/>
    </source>
</evidence>
<dbReference type="InterPro" id="IPR050386">
    <property type="entry name" value="Glycosyl_hydrolase_5"/>
</dbReference>
<reference evidence="10" key="1">
    <citation type="submission" date="2020-05" db="EMBL/GenBank/DDBJ databases">
        <title>Mycena genomes resolve the evolution of fungal bioluminescence.</title>
        <authorList>
            <person name="Tsai I.J."/>
        </authorList>
    </citation>
    <scope>NUCLEOTIDE SEQUENCE</scope>
    <source>
        <strain evidence="10">171206Taipei</strain>
    </source>
</reference>
<keyword evidence="4" id="KW-0326">Glycosidase</keyword>
<proteinExistence type="inferred from homology"/>
<dbReference type="GO" id="GO:0071555">
    <property type="term" value="P:cell wall organization"/>
    <property type="evidence" value="ECO:0007669"/>
    <property type="project" value="UniProtKB-KW"/>
</dbReference>
<feature type="transmembrane region" description="Helical" evidence="9">
    <location>
        <begin position="123"/>
        <end position="143"/>
    </location>
</feature>
<keyword evidence="9" id="KW-0472">Membrane</keyword>
<evidence type="ECO:0000256" key="5">
    <source>
        <dbReference type="ARBA" id="ARBA00023316"/>
    </source>
</evidence>
<keyword evidence="3" id="KW-0325">Glycoprotein</keyword>
<dbReference type="PANTHER" id="PTHR31297:SF34">
    <property type="entry name" value="GLUCAN 1,3-BETA-GLUCOSIDASE 2"/>
    <property type="match status" value="1"/>
</dbReference>
<dbReference type="RefSeq" id="XP_037221468.1">
    <property type="nucleotide sequence ID" value="XM_037361176.1"/>
</dbReference>
<dbReference type="GO" id="GO:0005576">
    <property type="term" value="C:extracellular region"/>
    <property type="evidence" value="ECO:0007669"/>
    <property type="project" value="TreeGrafter"/>
</dbReference>
<evidence type="ECO:0000313" key="10">
    <source>
        <dbReference type="EMBL" id="KAF7306449.1"/>
    </source>
</evidence>
<evidence type="ECO:0000256" key="8">
    <source>
        <dbReference type="SAM" id="MobiDB-lite"/>
    </source>
</evidence>
<evidence type="ECO:0000256" key="6">
    <source>
        <dbReference type="ARBA" id="ARBA00036824"/>
    </source>
</evidence>
<dbReference type="EMBL" id="JACAZF010000004">
    <property type="protein sequence ID" value="KAF7306449.1"/>
    <property type="molecule type" value="Genomic_DNA"/>
</dbReference>
<keyword evidence="9" id="KW-0812">Transmembrane</keyword>
<keyword evidence="9" id="KW-1133">Transmembrane helix</keyword>
<organism evidence="10 11">
    <name type="scientific">Mycena indigotica</name>
    <dbReference type="NCBI Taxonomy" id="2126181"/>
    <lineage>
        <taxon>Eukaryota</taxon>
        <taxon>Fungi</taxon>
        <taxon>Dikarya</taxon>
        <taxon>Basidiomycota</taxon>
        <taxon>Agaricomycotina</taxon>
        <taxon>Agaricomycetes</taxon>
        <taxon>Agaricomycetidae</taxon>
        <taxon>Agaricales</taxon>
        <taxon>Marasmiineae</taxon>
        <taxon>Mycenaceae</taxon>
        <taxon>Mycena</taxon>
    </lineage>
</organism>
<dbReference type="Proteomes" id="UP000636479">
    <property type="component" value="Unassembled WGS sequence"/>
</dbReference>
<dbReference type="OrthoDB" id="62120at2759"/>
<comment type="caution">
    <text evidence="10">The sequence shown here is derived from an EMBL/GenBank/DDBJ whole genome shotgun (WGS) entry which is preliminary data.</text>
</comment>
<dbReference type="GO" id="GO:0004338">
    <property type="term" value="F:glucan exo-1,3-beta-glucosidase activity"/>
    <property type="evidence" value="ECO:0007669"/>
    <property type="project" value="UniProtKB-EC"/>
</dbReference>
<gene>
    <name evidence="10" type="ORF">MIND_00436100</name>
</gene>
<evidence type="ECO:0000256" key="3">
    <source>
        <dbReference type="ARBA" id="ARBA00023180"/>
    </source>
</evidence>
<feature type="compositionally biased region" description="Low complexity" evidence="8">
    <location>
        <begin position="149"/>
        <end position="162"/>
    </location>
</feature>
<keyword evidence="5" id="KW-0961">Cell wall biogenesis/degradation</keyword>
<evidence type="ECO:0000256" key="2">
    <source>
        <dbReference type="ARBA" id="ARBA00022801"/>
    </source>
</evidence>
<dbReference type="Gene3D" id="3.20.20.80">
    <property type="entry name" value="Glycosidases"/>
    <property type="match status" value="1"/>
</dbReference>
<feature type="region of interest" description="Disordered" evidence="8">
    <location>
        <begin position="149"/>
        <end position="177"/>
    </location>
</feature>